<evidence type="ECO:0000313" key="2">
    <source>
        <dbReference type="EMBL" id="MBM6928606.1"/>
    </source>
</evidence>
<name>A0ABS2GTT9_9BURK</name>
<evidence type="ECO:0000259" key="1">
    <source>
        <dbReference type="Pfam" id="PF19263"/>
    </source>
</evidence>
<dbReference type="Pfam" id="PF19263">
    <property type="entry name" value="DUF5906"/>
    <property type="match status" value="1"/>
</dbReference>
<gene>
    <name evidence="2" type="ORF">H5985_04895</name>
</gene>
<comment type="caution">
    <text evidence="2">The sequence shown here is derived from an EMBL/GenBank/DDBJ whole genome shotgun (WGS) entry which is preliminary data.</text>
</comment>
<protein>
    <recommendedName>
        <fullName evidence="1">NrS-1 polymerase-like helicase domain-containing protein</fullName>
    </recommendedName>
</protein>
<evidence type="ECO:0000313" key="3">
    <source>
        <dbReference type="Proteomes" id="UP000777002"/>
    </source>
</evidence>
<reference evidence="2 3" key="1">
    <citation type="journal article" date="2021" name="Sci. Rep.">
        <title>The distribution of antibiotic resistance genes in chicken gut microbiota commensals.</title>
        <authorList>
            <person name="Juricova H."/>
            <person name="Matiasovicova J."/>
            <person name="Kubasova T."/>
            <person name="Cejkova D."/>
            <person name="Rychlik I."/>
        </authorList>
    </citation>
    <scope>NUCLEOTIDE SEQUENCE [LARGE SCALE GENOMIC DNA]</scope>
    <source>
        <strain evidence="2 3">An562</strain>
    </source>
</reference>
<keyword evidence="3" id="KW-1185">Reference proteome</keyword>
<accession>A0ABS2GTT9</accession>
<sequence length="835" mass="94920">MASDLRDIVDQMAAVGIFVPAGYELKAGTAKFQRFQPADQKKNKKSAWYIIYENFTKSGKVYYSGAFGIRDEKYIIKASTHNWTPEERKEAKEFAKQAQIRNQKDACERAQKAAQTAEWMWARAHDEVPVTFKYCVDKKIKPYGARFIHGNMIIPMYRGKMVGMQTILPEKNEDGVNKIFLTGSDIVGAYFKIGSLSQDPQQTVYVVEGYATGCSVHHATKLPVIVAFNAGNLEPVIAGIRAKMPDAKIVIAGDDDRHVLIRARAFFEKFGVKPEISATSKGKKQYFHTEQYGDIEVDVGYARIDGSQSVTGYVKYTLDGRQIEHKLNFANAGKTKALAAAKKHHCCVVFPVFSTKGSKGTDFNDLEVEEGTEVCTKQLDASKLNPIGDGKAKKAGRASIDYLCDRYVLMYGRDDVWDYEKCKFVKLDKLRPWWGKNAIDLWLESPKRKSATDEDLVFIPSGNVPEGCINMFKGWPIKPDASKSCHLIVEHLYNLCGRDDTVFDWVTKWLAYPLQHPGAKMHTCLLFYGSRQGTGKNQFFEQIMQRIYGPLYSDTINQAMLQSSFNAWLSHKLYCVGDEVVASADRRILKNQLKTMITGLYHQLNEKNIAGWKEPNLTNFVFLSNEDQPLLLDMMDRRHMCVIVNQSHPQAYFDALAAEANSGGVEAFYQYLLDYPLQDFAPSTKPLETQGHQELIRMGVSADRRFIEDWLNGDTEYPVGPVAIIHLYQAFQMWAKQNGERFLPNMTNFGIALGHFMPSARKRVKIFAPGQRIDELSVENSYGDMLDSRQLTIYLPECPRDKFKNYSENDQIACYVREFQLKVIKNTKNIRIGEY</sequence>
<dbReference type="EMBL" id="JACJKX010000007">
    <property type="protein sequence ID" value="MBM6928606.1"/>
    <property type="molecule type" value="Genomic_DNA"/>
</dbReference>
<proteinExistence type="predicted"/>
<dbReference type="InterPro" id="IPR034154">
    <property type="entry name" value="TOPRIM_DnaG/twinkle"/>
</dbReference>
<dbReference type="RefSeq" id="WP_205050193.1">
    <property type="nucleotide sequence ID" value="NZ_JACJKX010000007.1"/>
</dbReference>
<organism evidence="2 3">
    <name type="scientific">Parasutterella secunda</name>
    <dbReference type="NCBI Taxonomy" id="626947"/>
    <lineage>
        <taxon>Bacteria</taxon>
        <taxon>Pseudomonadati</taxon>
        <taxon>Pseudomonadota</taxon>
        <taxon>Betaproteobacteria</taxon>
        <taxon>Burkholderiales</taxon>
        <taxon>Sutterellaceae</taxon>
        <taxon>Parasutterella</taxon>
    </lineage>
</organism>
<feature type="domain" description="NrS-1 polymerase-like helicase" evidence="1">
    <location>
        <begin position="527"/>
        <end position="638"/>
    </location>
</feature>
<dbReference type="CDD" id="cd01029">
    <property type="entry name" value="TOPRIM_primases"/>
    <property type="match status" value="1"/>
</dbReference>
<dbReference type="InterPro" id="IPR045455">
    <property type="entry name" value="NrS-1_pol-like_helicase"/>
</dbReference>
<dbReference type="Proteomes" id="UP000777002">
    <property type="component" value="Unassembled WGS sequence"/>
</dbReference>